<dbReference type="Pfam" id="PF22124">
    <property type="entry name" value="Glyco_hydro_95_cat"/>
    <property type="match status" value="1"/>
</dbReference>
<gene>
    <name evidence="3" type="ORF">OMP40_11105</name>
</gene>
<dbReference type="Proteomes" id="UP001153404">
    <property type="component" value="Unassembled WGS sequence"/>
</dbReference>
<dbReference type="AlphaFoldDB" id="A0A9X4KSD2"/>
<accession>A0A9X4KSD2</accession>
<dbReference type="SUPFAM" id="SSF48208">
    <property type="entry name" value="Six-hairpin glycosidases"/>
    <property type="match status" value="1"/>
</dbReference>
<proteinExistence type="predicted"/>
<dbReference type="InterPro" id="IPR049053">
    <property type="entry name" value="AFCA-like_C"/>
</dbReference>
<evidence type="ECO:0000259" key="1">
    <source>
        <dbReference type="Pfam" id="PF21307"/>
    </source>
</evidence>
<dbReference type="InterPro" id="IPR008928">
    <property type="entry name" value="6-hairpin_glycosidase_sf"/>
</dbReference>
<feature type="domain" description="Alpha fucosidase A-like C-terminal" evidence="1">
    <location>
        <begin position="141"/>
        <end position="237"/>
    </location>
</feature>
<reference evidence="3" key="1">
    <citation type="submission" date="2022-10" db="EMBL/GenBank/DDBJ databases">
        <title>Comparative genomic analysis of Cohnella hashimotonis sp. nov., isolated from the International Space Station.</title>
        <authorList>
            <person name="Simpson A."/>
            <person name="Venkateswaran K."/>
        </authorList>
    </citation>
    <scope>NUCLEOTIDE SEQUENCE</scope>
    <source>
        <strain evidence="3">DSM 28161</strain>
    </source>
</reference>
<feature type="domain" description="Glycosyl hydrolase family 95 catalytic" evidence="2">
    <location>
        <begin position="3"/>
        <end position="139"/>
    </location>
</feature>
<dbReference type="EMBL" id="JAPDIA010000003">
    <property type="protein sequence ID" value="MDG0809823.1"/>
    <property type="molecule type" value="Genomic_DNA"/>
</dbReference>
<protein>
    <recommendedName>
        <fullName evidence="5">Glycosyl hydrolase family 95 N-terminal domain-containing protein</fullName>
    </recommendedName>
</protein>
<evidence type="ECO:0000259" key="2">
    <source>
        <dbReference type="Pfam" id="PF22124"/>
    </source>
</evidence>
<evidence type="ECO:0008006" key="5">
    <source>
        <dbReference type="Google" id="ProtNLM"/>
    </source>
</evidence>
<dbReference type="Pfam" id="PF21307">
    <property type="entry name" value="Glyco_hydro_95_C"/>
    <property type="match status" value="1"/>
</dbReference>
<comment type="caution">
    <text evidence="3">The sequence shown here is derived from an EMBL/GenBank/DDBJ whole genome shotgun (WGS) entry which is preliminary data.</text>
</comment>
<dbReference type="PANTHER" id="PTHR31084:SF0">
    <property type="entry name" value="ALPHA-L-FUCOSIDASE 2"/>
    <property type="match status" value="1"/>
</dbReference>
<name>A0A9X4KSD2_9BACL</name>
<dbReference type="InterPro" id="IPR012341">
    <property type="entry name" value="6hp_glycosidase-like_sf"/>
</dbReference>
<evidence type="ECO:0000313" key="3">
    <source>
        <dbReference type="EMBL" id="MDG0809823.1"/>
    </source>
</evidence>
<dbReference type="Gene3D" id="1.50.10.10">
    <property type="match status" value="1"/>
</dbReference>
<dbReference type="GO" id="GO:0004560">
    <property type="term" value="F:alpha-L-fucosidase activity"/>
    <property type="evidence" value="ECO:0007669"/>
    <property type="project" value="TreeGrafter"/>
</dbReference>
<evidence type="ECO:0000313" key="4">
    <source>
        <dbReference type="Proteomes" id="UP001153404"/>
    </source>
</evidence>
<organism evidence="3 4">
    <name type="scientific">Cohnella rhizosphaerae</name>
    <dbReference type="NCBI Taxonomy" id="1457232"/>
    <lineage>
        <taxon>Bacteria</taxon>
        <taxon>Bacillati</taxon>
        <taxon>Bacillota</taxon>
        <taxon>Bacilli</taxon>
        <taxon>Bacillales</taxon>
        <taxon>Paenibacillaceae</taxon>
        <taxon>Cohnella</taxon>
    </lineage>
</organism>
<sequence length="244" mass="27896">MRRNGVMAEWLDDHEPADPGHRHRSHLIGLCPGNRISLEQTPEHFEAARMALLERLRFGQGSSLSFSGVWDAQMFARLYDGREAYKQLDFTIRNHVMDNLLMSLCDWRPRGNSLSWFGGRKLFQIESSIGWVAAIAEMLVQDRQGLIRLLPALPEEWPEGSVNGLRGREGVEIDLIWRNHRIVSAEFRFRYDRRCRLKVFRENGPLRVTCRGEAVSVVRGNEGEIAFDAIGGESYTLDGKLETG</sequence>
<dbReference type="PANTHER" id="PTHR31084">
    <property type="entry name" value="ALPHA-L-FUCOSIDASE 2"/>
    <property type="match status" value="1"/>
</dbReference>
<dbReference type="GO" id="GO:0005975">
    <property type="term" value="P:carbohydrate metabolic process"/>
    <property type="evidence" value="ECO:0007669"/>
    <property type="project" value="InterPro"/>
</dbReference>
<keyword evidence="4" id="KW-1185">Reference proteome</keyword>
<dbReference type="InterPro" id="IPR054363">
    <property type="entry name" value="GH95_cat"/>
</dbReference>